<evidence type="ECO:0000313" key="2">
    <source>
        <dbReference type="EMBL" id="KAF7130425.1"/>
    </source>
</evidence>
<organism evidence="2 3">
    <name type="scientific">Rhododendron simsii</name>
    <name type="common">Sims's rhododendron</name>
    <dbReference type="NCBI Taxonomy" id="118357"/>
    <lineage>
        <taxon>Eukaryota</taxon>
        <taxon>Viridiplantae</taxon>
        <taxon>Streptophyta</taxon>
        <taxon>Embryophyta</taxon>
        <taxon>Tracheophyta</taxon>
        <taxon>Spermatophyta</taxon>
        <taxon>Magnoliopsida</taxon>
        <taxon>eudicotyledons</taxon>
        <taxon>Gunneridae</taxon>
        <taxon>Pentapetalae</taxon>
        <taxon>asterids</taxon>
        <taxon>Ericales</taxon>
        <taxon>Ericaceae</taxon>
        <taxon>Ericoideae</taxon>
        <taxon>Rhodoreae</taxon>
        <taxon>Rhododendron</taxon>
    </lineage>
</organism>
<evidence type="ECO:0000313" key="3">
    <source>
        <dbReference type="Proteomes" id="UP000626092"/>
    </source>
</evidence>
<evidence type="ECO:0000259" key="1">
    <source>
        <dbReference type="Pfam" id="PF10551"/>
    </source>
</evidence>
<dbReference type="PANTHER" id="PTHR47718">
    <property type="entry name" value="OS01G0519700 PROTEIN"/>
    <property type="match status" value="1"/>
</dbReference>
<keyword evidence="3" id="KW-1185">Reference proteome</keyword>
<dbReference type="PANTHER" id="PTHR47718:SF15">
    <property type="entry name" value="PROTEIN FAR1-RELATED SEQUENCE 5-LIKE"/>
    <property type="match status" value="1"/>
</dbReference>
<comment type="caution">
    <text evidence="2">The sequence shown here is derived from an EMBL/GenBank/DDBJ whole genome shotgun (WGS) entry which is preliminary data.</text>
</comment>
<dbReference type="Proteomes" id="UP000626092">
    <property type="component" value="Unassembled WGS sequence"/>
</dbReference>
<dbReference type="AlphaFoldDB" id="A0A834LCV3"/>
<proteinExistence type="predicted"/>
<reference evidence="2" key="1">
    <citation type="submission" date="2019-11" db="EMBL/GenBank/DDBJ databases">
        <authorList>
            <person name="Liu Y."/>
            <person name="Hou J."/>
            <person name="Li T.-Q."/>
            <person name="Guan C.-H."/>
            <person name="Wu X."/>
            <person name="Wu H.-Z."/>
            <person name="Ling F."/>
            <person name="Zhang R."/>
            <person name="Shi X.-G."/>
            <person name="Ren J.-P."/>
            <person name="Chen E.-F."/>
            <person name="Sun J.-M."/>
        </authorList>
    </citation>
    <scope>NUCLEOTIDE SEQUENCE</scope>
    <source>
        <strain evidence="2">Adult_tree_wgs_1</strain>
        <tissue evidence="2">Leaves</tissue>
    </source>
</reference>
<dbReference type="OrthoDB" id="2402896at2759"/>
<gene>
    <name evidence="2" type="ORF">RHSIM_Rhsim10G0158300</name>
</gene>
<sequence length="282" mass="32868">MGGLGWIMLHLEMCYYATLRDVLVFDTTYRTNAYKKPFVILAGVSNQFMTTIFGCALLSKETEETYNWALEMFMEAMDGKCPISVVTDGDLAMRKAISNIFPDARHRLCMWHLERNAAKNVQKPGFVSDFTHLMLMECEVEEFDSLWADIVSHYGLETNAWVLEMYRDRARWAEAYLIGHFFAGMRSTQRCEEQNGAEVYTQYIFRLFQDEIQRASPLIVAQRVDELRRRLYFIEMYSHSESNWTVEYHPLDSRMNVVLTHAKMDKECLTCVPTTNCSPNPT</sequence>
<dbReference type="Pfam" id="PF10551">
    <property type="entry name" value="MULE"/>
    <property type="match status" value="1"/>
</dbReference>
<dbReference type="EMBL" id="WJXA01000010">
    <property type="protein sequence ID" value="KAF7130425.1"/>
    <property type="molecule type" value="Genomic_DNA"/>
</dbReference>
<protein>
    <recommendedName>
        <fullName evidence="1">MULE transposase domain-containing protein</fullName>
    </recommendedName>
</protein>
<dbReference type="InterPro" id="IPR018289">
    <property type="entry name" value="MULE_transposase_dom"/>
</dbReference>
<feature type="domain" description="MULE transposase" evidence="1">
    <location>
        <begin position="22"/>
        <end position="115"/>
    </location>
</feature>
<accession>A0A834LCV3</accession>
<name>A0A834LCV3_RHOSS</name>